<feature type="region of interest" description="Disordered" evidence="12">
    <location>
        <begin position="707"/>
        <end position="938"/>
    </location>
</feature>
<feature type="compositionally biased region" description="Low complexity" evidence="12">
    <location>
        <begin position="707"/>
        <end position="717"/>
    </location>
</feature>
<keyword evidence="4 14" id="KW-0548">Nucleotidyltransferase</keyword>
<dbReference type="PATRIC" id="fig|43678.3.peg.3923"/>
<dbReference type="Pfam" id="PF12169">
    <property type="entry name" value="DNA_pol3_gamma3"/>
    <property type="match status" value="1"/>
</dbReference>
<dbReference type="GO" id="GO:0005524">
    <property type="term" value="F:ATP binding"/>
    <property type="evidence" value="ECO:0007669"/>
    <property type="project" value="UniProtKB-KW"/>
</dbReference>
<dbReference type="GO" id="GO:0009360">
    <property type="term" value="C:DNA polymerase III complex"/>
    <property type="evidence" value="ECO:0007669"/>
    <property type="project" value="InterPro"/>
</dbReference>
<dbReference type="GO" id="GO:0046872">
    <property type="term" value="F:metal ion binding"/>
    <property type="evidence" value="ECO:0007669"/>
    <property type="project" value="UniProtKB-KW"/>
</dbReference>
<evidence type="ECO:0000256" key="1">
    <source>
        <dbReference type="ARBA" id="ARBA00006360"/>
    </source>
</evidence>
<dbReference type="CDD" id="cd00009">
    <property type="entry name" value="AAA"/>
    <property type="match status" value="1"/>
</dbReference>
<reference evidence="14 15" key="1">
    <citation type="submission" date="2016-01" db="EMBL/GenBank/DDBJ databases">
        <title>Genome sequence of Oerskovia enterophila VJag, an agar and cellulose degrading bacterium.</title>
        <authorList>
            <person name="Poehlein A."/>
            <person name="Jag V."/>
            <person name="Bengelsdorf F."/>
            <person name="Duerre P."/>
            <person name="Daniel R."/>
        </authorList>
    </citation>
    <scope>NUCLEOTIDE SEQUENCE [LARGE SCALE GENOMIC DNA]</scope>
    <source>
        <strain evidence="14 15">VJag</strain>
    </source>
</reference>
<evidence type="ECO:0000256" key="9">
    <source>
        <dbReference type="ARBA" id="ARBA00022840"/>
    </source>
</evidence>
<evidence type="ECO:0000256" key="8">
    <source>
        <dbReference type="ARBA" id="ARBA00022833"/>
    </source>
</evidence>
<dbReference type="EMBL" id="LRIE01000085">
    <property type="protein sequence ID" value="KZM33436.1"/>
    <property type="molecule type" value="Genomic_DNA"/>
</dbReference>
<dbReference type="Gene3D" id="1.20.272.10">
    <property type="match status" value="1"/>
</dbReference>
<gene>
    <name evidence="14" type="primary">dnaX_2</name>
    <name evidence="14" type="ORF">OJAG_37540</name>
</gene>
<keyword evidence="9" id="KW-0067">ATP-binding</keyword>
<dbReference type="SMART" id="SM00382">
    <property type="entry name" value="AAA"/>
    <property type="match status" value="1"/>
</dbReference>
<dbReference type="STRING" id="43678.OJAG_37540"/>
<evidence type="ECO:0000256" key="7">
    <source>
        <dbReference type="ARBA" id="ARBA00022741"/>
    </source>
</evidence>
<dbReference type="InterPro" id="IPR012763">
    <property type="entry name" value="DNA_pol_III_sug/sutau_N"/>
</dbReference>
<evidence type="ECO:0000256" key="3">
    <source>
        <dbReference type="ARBA" id="ARBA00022679"/>
    </source>
</evidence>
<proteinExistence type="inferred from homology"/>
<dbReference type="Proteomes" id="UP000076447">
    <property type="component" value="Unassembled WGS sequence"/>
</dbReference>
<evidence type="ECO:0000256" key="2">
    <source>
        <dbReference type="ARBA" id="ARBA00012417"/>
    </source>
</evidence>
<comment type="caution">
    <text evidence="14">The sequence shown here is derived from an EMBL/GenBank/DDBJ whole genome shotgun (WGS) entry which is preliminary data.</text>
</comment>
<dbReference type="PANTHER" id="PTHR11669">
    <property type="entry name" value="REPLICATION FACTOR C / DNA POLYMERASE III GAMMA-TAU SUBUNIT"/>
    <property type="match status" value="1"/>
</dbReference>
<dbReference type="FunFam" id="3.40.50.300:FF:000014">
    <property type="entry name" value="DNA polymerase III subunit gamma/tau"/>
    <property type="match status" value="1"/>
</dbReference>
<dbReference type="RefSeq" id="WP_068710134.1">
    <property type="nucleotide sequence ID" value="NZ_LRIE01000085.1"/>
</dbReference>
<keyword evidence="10" id="KW-0239">DNA-directed DNA polymerase</keyword>
<dbReference type="InterPro" id="IPR050238">
    <property type="entry name" value="DNA_Rep/Repair_Clamp_Loader"/>
</dbReference>
<keyword evidence="8" id="KW-0862">Zinc</keyword>
<dbReference type="GO" id="GO:0003677">
    <property type="term" value="F:DNA binding"/>
    <property type="evidence" value="ECO:0007669"/>
    <property type="project" value="InterPro"/>
</dbReference>
<feature type="compositionally biased region" description="Gly residues" evidence="12">
    <location>
        <begin position="744"/>
        <end position="757"/>
    </location>
</feature>
<dbReference type="SUPFAM" id="SSF48019">
    <property type="entry name" value="post-AAA+ oligomerization domain-like"/>
    <property type="match status" value="1"/>
</dbReference>
<evidence type="ECO:0000256" key="10">
    <source>
        <dbReference type="ARBA" id="ARBA00022932"/>
    </source>
</evidence>
<dbReference type="NCBIfam" id="NF005846">
    <property type="entry name" value="PRK07764.1-6"/>
    <property type="match status" value="1"/>
</dbReference>
<dbReference type="SUPFAM" id="SSF52540">
    <property type="entry name" value="P-loop containing nucleoside triphosphate hydrolases"/>
    <property type="match status" value="1"/>
</dbReference>
<dbReference type="AlphaFoldDB" id="A0A163PRM9"/>
<dbReference type="GO" id="GO:0006261">
    <property type="term" value="P:DNA-templated DNA replication"/>
    <property type="evidence" value="ECO:0007669"/>
    <property type="project" value="TreeGrafter"/>
</dbReference>
<feature type="compositionally biased region" description="Pro residues" evidence="12">
    <location>
        <begin position="880"/>
        <end position="893"/>
    </location>
</feature>
<name>A0A163PRM9_9CELL</name>
<dbReference type="EC" id="2.7.7.7" evidence="2"/>
<feature type="compositionally biased region" description="Basic and acidic residues" evidence="12">
    <location>
        <begin position="895"/>
        <end position="911"/>
    </location>
</feature>
<feature type="compositionally biased region" description="Low complexity" evidence="12">
    <location>
        <begin position="587"/>
        <end position="607"/>
    </location>
</feature>
<keyword evidence="5" id="KW-0235">DNA replication</keyword>
<dbReference type="OrthoDB" id="9810148at2"/>
<feature type="compositionally biased region" description="Low complexity" evidence="12">
    <location>
        <begin position="758"/>
        <end position="767"/>
    </location>
</feature>
<evidence type="ECO:0000256" key="11">
    <source>
        <dbReference type="ARBA" id="ARBA00049244"/>
    </source>
</evidence>
<organism evidence="14 15">
    <name type="scientific">Oerskovia enterophila</name>
    <dbReference type="NCBI Taxonomy" id="43678"/>
    <lineage>
        <taxon>Bacteria</taxon>
        <taxon>Bacillati</taxon>
        <taxon>Actinomycetota</taxon>
        <taxon>Actinomycetes</taxon>
        <taxon>Micrococcales</taxon>
        <taxon>Cellulomonadaceae</taxon>
        <taxon>Oerskovia</taxon>
    </lineage>
</organism>
<feature type="compositionally biased region" description="Low complexity" evidence="12">
    <location>
        <begin position="775"/>
        <end position="786"/>
    </location>
</feature>
<keyword evidence="7" id="KW-0547">Nucleotide-binding</keyword>
<evidence type="ECO:0000313" key="14">
    <source>
        <dbReference type="EMBL" id="KZM33436.1"/>
    </source>
</evidence>
<feature type="region of interest" description="Disordered" evidence="12">
    <location>
        <begin position="587"/>
        <end position="624"/>
    </location>
</feature>
<evidence type="ECO:0000313" key="15">
    <source>
        <dbReference type="Proteomes" id="UP000076447"/>
    </source>
</evidence>
<evidence type="ECO:0000256" key="5">
    <source>
        <dbReference type="ARBA" id="ARBA00022705"/>
    </source>
</evidence>
<dbReference type="GO" id="GO:0003887">
    <property type="term" value="F:DNA-directed DNA polymerase activity"/>
    <property type="evidence" value="ECO:0007669"/>
    <property type="project" value="UniProtKB-KW"/>
</dbReference>
<feature type="compositionally biased region" description="Acidic residues" evidence="12">
    <location>
        <begin position="922"/>
        <end position="933"/>
    </location>
</feature>
<evidence type="ECO:0000256" key="6">
    <source>
        <dbReference type="ARBA" id="ARBA00022723"/>
    </source>
</evidence>
<sequence>MSTALYRRYRPETFAEVIGQDHVTGPLRQALRSGRVNHAYLFSGPRGCGKTTSARILARTLNCARNTEETPIDTPCGECSSCIELARGGSGSLDVIEIDAASHNGVDDARELRERATFAPARDRYKIFILDEAHMVTPQGFNALLKLVEEPPPHVKFIFATTEPDKVIGTIRSRTHHYPFRLVPPDVLGPYLEQLCAAEGMTIGTGVVPLVVRSGGGSVRDSLSVMDQLIAGAEAGNVDYERAVDLLGFTHASLLDDVVEALAARDGASIFRVVEQIITTGHEPRRFVEDLLERLRDLIVISVSGGAADAVLRDVPSDQLERMKAQAQHLGAAELSRAADLVNAALTEMSGATSPRLHLELLCARLLLPGVDDGAAGLAARIDRLERGGLGTAGLAPVASAPRSGGPEGLVAAAPRGPRVEEDAPVAPVNGLSGAAAARAALQARKSGEVAAAAGAPAAAAPVAPAAPAVVAPAAVSGAAPVAPAVAVPAEAAPQVEEPVGASEAVAPATDDRPVVVPVGDAHAEPAASVRVAAEGPADDVSPVAEHAPRVAEPAGDATPAAPLDAVEEGTEQGVPRAAAPLAPVAEPVSPAVDAPAQPEVTAPSAGAGAGAGAGQASSDGDALSTDALRRRWPEVLQTLSSSRVTWSLVSANAQVGELTSDTLYLAFQTPALARTFSTSRHTGAVQEAVYQTLGFQVRVEARLDEGGASVPSGSAPAAPPAPRHDDPSVAGPSAPADVSGHEAPGGQGSSGSGGHAPSGSSSPAPATDRLGIVAAPTATSATAAPQHPGEAAPQHEQRSSVAVQERPAPATVPAAPVAPPAPRHDEPPVVNAADEAWLAGASMTEPPADFDEGPEPPPADVRRAAPSGNRQTLRAPAAPSAPTPAPAGPPPGVRESRRQTLERQAAEQKARQSSARVAISIEDDSPSDDDPDLASSGLVGAPLVAQLLGGVVIDETIDTGL</sequence>
<accession>A0A163PRM9</accession>
<protein>
    <recommendedName>
        <fullName evidence="2">DNA-directed DNA polymerase</fullName>
        <ecNumber evidence="2">2.7.7.7</ecNumber>
    </recommendedName>
</protein>
<dbReference type="InterPro" id="IPR003593">
    <property type="entry name" value="AAA+_ATPase"/>
</dbReference>
<dbReference type="Gene3D" id="3.40.50.300">
    <property type="entry name" value="P-loop containing nucleotide triphosphate hydrolases"/>
    <property type="match status" value="1"/>
</dbReference>
<feature type="domain" description="AAA+ ATPase" evidence="13">
    <location>
        <begin position="36"/>
        <end position="188"/>
    </location>
</feature>
<evidence type="ECO:0000256" key="12">
    <source>
        <dbReference type="SAM" id="MobiDB-lite"/>
    </source>
</evidence>
<evidence type="ECO:0000256" key="4">
    <source>
        <dbReference type="ARBA" id="ARBA00022695"/>
    </source>
</evidence>
<comment type="catalytic activity">
    <reaction evidence="11">
        <text>DNA(n) + a 2'-deoxyribonucleoside 5'-triphosphate = DNA(n+1) + diphosphate</text>
        <dbReference type="Rhea" id="RHEA:22508"/>
        <dbReference type="Rhea" id="RHEA-COMP:17339"/>
        <dbReference type="Rhea" id="RHEA-COMP:17340"/>
        <dbReference type="ChEBI" id="CHEBI:33019"/>
        <dbReference type="ChEBI" id="CHEBI:61560"/>
        <dbReference type="ChEBI" id="CHEBI:173112"/>
        <dbReference type="EC" id="2.7.7.7"/>
    </reaction>
</comment>
<dbReference type="Gene3D" id="1.10.8.60">
    <property type="match status" value="1"/>
</dbReference>
<dbReference type="PANTHER" id="PTHR11669:SF0">
    <property type="entry name" value="PROTEIN STICHEL-LIKE 2"/>
    <property type="match status" value="1"/>
</dbReference>
<evidence type="ECO:0000259" key="13">
    <source>
        <dbReference type="SMART" id="SM00382"/>
    </source>
</evidence>
<comment type="similarity">
    <text evidence="1">Belongs to the DnaX/STICHEL family.</text>
</comment>
<keyword evidence="3 14" id="KW-0808">Transferase</keyword>
<dbReference type="InterPro" id="IPR022754">
    <property type="entry name" value="DNA_pol_III_gamma-3"/>
</dbReference>
<dbReference type="Pfam" id="PF13177">
    <property type="entry name" value="DNA_pol3_delta2"/>
    <property type="match status" value="1"/>
</dbReference>
<dbReference type="NCBIfam" id="TIGR02397">
    <property type="entry name" value="dnaX_nterm"/>
    <property type="match status" value="1"/>
</dbReference>
<dbReference type="InterPro" id="IPR008921">
    <property type="entry name" value="DNA_pol3_clamp-load_cplx_C"/>
</dbReference>
<dbReference type="InterPro" id="IPR027417">
    <property type="entry name" value="P-loop_NTPase"/>
</dbReference>
<keyword evidence="6" id="KW-0479">Metal-binding</keyword>